<dbReference type="SUPFAM" id="SSF56322">
    <property type="entry name" value="ADC synthase"/>
    <property type="match status" value="1"/>
</dbReference>
<sequence length="373" mass="40389">MSPPFAQLLHWQRGGEPITGSGGWRFAFTGTDRLRRMDRVWQALLSALPYSPTAFVSAAFDDTSALPSVLRLPALLRRDQVELEQSVPSELAAQLLAADPQLRLGEQPSMTAPGSTPTRAQHRLLVERALAAIERDRVRKVVVGRDEFVPADPEVCGRALEALAAAYPDVWTFAVDGLLGATPELLLARTGERFRTRVLAGTAREPGVLVSDERRVSEHRLAADPVLTSLGEVAVLDEVHPEPHLLELPNLWHLATDIAGRVLDPAVSPLALVDRLHPTPAVAGVPQQPAVALIEELEFRDRGRYAGPVGWLDGEGNAEICLALRCGQLEPGGVRLYAAGGIVAGADPEWEYTETEAKLEPMLDALRPGRSDS</sequence>
<feature type="domain" description="Chorismate-utilising enzyme C-terminal" evidence="1">
    <location>
        <begin position="120"/>
        <end position="358"/>
    </location>
</feature>
<comment type="caution">
    <text evidence="2">The sequence shown here is derived from an EMBL/GenBank/DDBJ whole genome shotgun (WGS) entry which is preliminary data.</text>
</comment>
<reference evidence="2 3" key="1">
    <citation type="submission" date="2019-03" db="EMBL/GenBank/DDBJ databases">
        <title>Genomic Encyclopedia of Archaeal and Bacterial Type Strains, Phase II (KMG-II): from individual species to whole genera.</title>
        <authorList>
            <person name="Goeker M."/>
        </authorList>
    </citation>
    <scope>NUCLEOTIDE SEQUENCE [LARGE SCALE GENOMIC DNA]</scope>
    <source>
        <strain evidence="2 3">DSM 24323</strain>
    </source>
</reference>
<dbReference type="EMBL" id="SOAW01000001">
    <property type="protein sequence ID" value="TDT34275.1"/>
    <property type="molecule type" value="Genomic_DNA"/>
</dbReference>
<dbReference type="PANTHER" id="PTHR42839:SF2">
    <property type="entry name" value="ISOCHORISMATE SYNTHASE ENTC"/>
    <property type="match status" value="1"/>
</dbReference>
<dbReference type="InterPro" id="IPR015890">
    <property type="entry name" value="Chorismate_C"/>
</dbReference>
<dbReference type="InterPro" id="IPR005801">
    <property type="entry name" value="ADC_synthase"/>
</dbReference>
<gene>
    <name evidence="2" type="ORF">CLV29_1933</name>
</gene>
<evidence type="ECO:0000259" key="1">
    <source>
        <dbReference type="Pfam" id="PF00425"/>
    </source>
</evidence>
<accession>A0A4R7JA80</accession>
<dbReference type="PANTHER" id="PTHR42839">
    <property type="entry name" value="ISOCHORISMATE SYNTHASE ENTC"/>
    <property type="match status" value="1"/>
</dbReference>
<dbReference type="Proteomes" id="UP000295371">
    <property type="component" value="Unassembled WGS sequence"/>
</dbReference>
<proteinExistence type="predicted"/>
<dbReference type="AlphaFoldDB" id="A0A4R7JA80"/>
<name>A0A4R7JA80_9ACTN</name>
<protein>
    <submittedName>
        <fullName evidence="2">Menaquinone-specific isochorismate synthase</fullName>
    </submittedName>
</protein>
<evidence type="ECO:0000313" key="3">
    <source>
        <dbReference type="Proteomes" id="UP000295371"/>
    </source>
</evidence>
<dbReference type="Pfam" id="PF00425">
    <property type="entry name" value="Chorismate_bind"/>
    <property type="match status" value="1"/>
</dbReference>
<dbReference type="Gene3D" id="3.60.120.10">
    <property type="entry name" value="Anthranilate synthase"/>
    <property type="match status" value="1"/>
</dbReference>
<keyword evidence="3" id="KW-1185">Reference proteome</keyword>
<evidence type="ECO:0000313" key="2">
    <source>
        <dbReference type="EMBL" id="TDT34275.1"/>
    </source>
</evidence>
<organism evidence="2 3">
    <name type="scientific">Naumannella halotolerans</name>
    <dbReference type="NCBI Taxonomy" id="993414"/>
    <lineage>
        <taxon>Bacteria</taxon>
        <taxon>Bacillati</taxon>
        <taxon>Actinomycetota</taxon>
        <taxon>Actinomycetes</taxon>
        <taxon>Propionibacteriales</taxon>
        <taxon>Propionibacteriaceae</taxon>
        <taxon>Naumannella</taxon>
    </lineage>
</organism>
<dbReference type="RefSeq" id="WP_133754674.1">
    <property type="nucleotide sequence ID" value="NZ_SOAW01000001.1"/>
</dbReference>
<dbReference type="OrthoDB" id="9806579at2"/>